<evidence type="ECO:0000313" key="3">
    <source>
        <dbReference type="Proteomes" id="UP000035369"/>
    </source>
</evidence>
<keyword evidence="1" id="KW-0812">Transmembrane</keyword>
<reference evidence="2 3" key="1">
    <citation type="submission" date="2015-02" db="EMBL/GenBank/DDBJ databases">
        <title>Whole genome sequencing of multiple isolates of three species of pepper and tomato-infecting xanthomonads reveals genetic diversity in field strains and pinpoints effectors responsible for host specificity.</title>
        <authorList>
            <person name="Schwartz A."/>
            <person name="Dahlbeck D."/>
            <person name="Staskawicz B."/>
            <person name="Bart R."/>
            <person name="Potnis N."/>
            <person name="Minsavage G."/>
            <person name="Timilsina S."/>
            <person name="Goss E."/>
            <person name="Jones J."/>
            <person name="Vallad G."/>
            <person name="Barak J."/>
            <person name="Miller S."/>
            <person name="Ritchie D."/>
            <person name="Martins J.Jr."/>
            <person name="Patane J.S."/>
            <person name="Setubal J.C."/>
        </authorList>
    </citation>
    <scope>NUCLEOTIDE SEQUENCE [LARGE SCALE GENOMIC DNA]</scope>
    <source>
        <strain evidence="2 3">Xp3-15</strain>
    </source>
</reference>
<proteinExistence type="predicted"/>
<comment type="caution">
    <text evidence="2">The sequence shown here is derived from an EMBL/GenBank/DDBJ whole genome shotgun (WGS) entry which is preliminary data.</text>
</comment>
<evidence type="ECO:0000313" key="2">
    <source>
        <dbReference type="EMBL" id="KLC07827.1"/>
    </source>
</evidence>
<organism evidence="2 3">
    <name type="scientific">Xanthomonas perforans</name>
    <dbReference type="NCBI Taxonomy" id="442694"/>
    <lineage>
        <taxon>Bacteria</taxon>
        <taxon>Pseudomonadati</taxon>
        <taxon>Pseudomonadota</taxon>
        <taxon>Gammaproteobacteria</taxon>
        <taxon>Lysobacterales</taxon>
        <taxon>Lysobacteraceae</taxon>
        <taxon>Xanthomonas</taxon>
    </lineage>
</organism>
<keyword evidence="1" id="KW-0472">Membrane</keyword>
<name>A0ABR5EV02_XANPE</name>
<evidence type="ECO:0000256" key="1">
    <source>
        <dbReference type="SAM" id="Phobius"/>
    </source>
</evidence>
<dbReference type="Proteomes" id="UP000035369">
    <property type="component" value="Unassembled WGS sequence"/>
</dbReference>
<feature type="transmembrane region" description="Helical" evidence="1">
    <location>
        <begin position="27"/>
        <end position="46"/>
    </location>
</feature>
<gene>
    <name evidence="2" type="ORF">XP315_08425</name>
</gene>
<accession>A0ABR5EV02</accession>
<dbReference type="EMBL" id="JZUY01000036">
    <property type="protein sequence ID" value="KLC07827.1"/>
    <property type="molecule type" value="Genomic_DNA"/>
</dbReference>
<keyword evidence="3" id="KW-1185">Reference proteome</keyword>
<sequence length="68" mass="7560">MADDRKGGYCNNCEKSVVVFRKGTSHILHLLLSVVTAGFWVIIWILSAIKFGGWRCSECGSTQVSKVR</sequence>
<evidence type="ECO:0008006" key="4">
    <source>
        <dbReference type="Google" id="ProtNLM"/>
    </source>
</evidence>
<protein>
    <recommendedName>
        <fullName evidence="4">LITAF domain-containing protein</fullName>
    </recommendedName>
</protein>
<keyword evidence="1" id="KW-1133">Transmembrane helix</keyword>